<comment type="similarity">
    <text evidence="1">Belongs to the AB hydrolase superfamily.</text>
</comment>
<evidence type="ECO:0000259" key="3">
    <source>
        <dbReference type="Pfam" id="PF00561"/>
    </source>
</evidence>
<feature type="domain" description="AB hydrolase-1" evidence="3">
    <location>
        <begin position="41"/>
        <end position="147"/>
    </location>
</feature>
<dbReference type="SUPFAM" id="SSF53474">
    <property type="entry name" value="alpha/beta-Hydrolases"/>
    <property type="match status" value="1"/>
</dbReference>
<protein>
    <recommendedName>
        <fullName evidence="3">AB hydrolase-1 domain-containing protein</fullName>
    </recommendedName>
</protein>
<evidence type="ECO:0000256" key="1">
    <source>
        <dbReference type="ARBA" id="ARBA00008645"/>
    </source>
</evidence>
<dbReference type="AlphaFoldDB" id="A0A9N9TYN3"/>
<dbReference type="GO" id="GO:0016787">
    <property type="term" value="F:hydrolase activity"/>
    <property type="evidence" value="ECO:0007669"/>
    <property type="project" value="UniProtKB-KW"/>
</dbReference>
<reference evidence="4" key="1">
    <citation type="submission" date="2022-01" db="EMBL/GenBank/DDBJ databases">
        <authorList>
            <person name="King R."/>
        </authorList>
    </citation>
    <scope>NUCLEOTIDE SEQUENCE</scope>
</reference>
<evidence type="ECO:0000313" key="4">
    <source>
        <dbReference type="EMBL" id="CAG9864470.1"/>
    </source>
</evidence>
<dbReference type="EMBL" id="OU900101">
    <property type="protein sequence ID" value="CAG9864470.1"/>
    <property type="molecule type" value="Genomic_DNA"/>
</dbReference>
<dbReference type="PRINTS" id="PR00111">
    <property type="entry name" value="ABHYDROLASE"/>
</dbReference>
<dbReference type="InterPro" id="IPR000639">
    <property type="entry name" value="Epox_hydrolase-like"/>
</dbReference>
<sequence>MSKVTLQNGHEGASNYFEETKIPVPWGHISGKWWGDRSRQPVIGIHGWQDNSSTFDNLAPLLAQKGVSFLCVDLPGHGFSSHLPPGVEYYLWWDGVHFLRRIVRHFGWKDVTLIGHSLGGGISFLYASIYPEEVSKYVSIDIASPSVRSPQKQIASIGPAIDRFFDYEAKTADMTPYYTYEDMVDIMEEAHKGSVDRAGCEVLLRRGMKPAYKEGCFMFTRDPRLKLAALGFFTLDQAMEFASRITCEVLNIKADKTLRLDNPEYYDLILDKIEESAEKLERHLVEGTHHVHLTDAARVAPIIINFLLG</sequence>
<dbReference type="OrthoDB" id="190201at2759"/>
<dbReference type="PANTHER" id="PTHR43798">
    <property type="entry name" value="MONOACYLGLYCEROL LIPASE"/>
    <property type="match status" value="1"/>
</dbReference>
<proteinExistence type="inferred from homology"/>
<dbReference type="Proteomes" id="UP001153712">
    <property type="component" value="Chromosome 8"/>
</dbReference>
<dbReference type="InterPro" id="IPR050266">
    <property type="entry name" value="AB_hydrolase_sf"/>
</dbReference>
<dbReference type="PANTHER" id="PTHR43798:SF14">
    <property type="entry name" value="SERINE HYDROLASE-LIKE PROTEIN DDB_G0286239"/>
    <property type="match status" value="1"/>
</dbReference>
<keyword evidence="5" id="KW-1185">Reference proteome</keyword>
<dbReference type="Gene3D" id="3.40.50.1820">
    <property type="entry name" value="alpha/beta hydrolase"/>
    <property type="match status" value="1"/>
</dbReference>
<accession>A0A9N9TYN3</accession>
<dbReference type="InterPro" id="IPR029058">
    <property type="entry name" value="AB_hydrolase_fold"/>
</dbReference>
<dbReference type="InterPro" id="IPR000073">
    <property type="entry name" value="AB_hydrolase_1"/>
</dbReference>
<dbReference type="GO" id="GO:0016020">
    <property type="term" value="C:membrane"/>
    <property type="evidence" value="ECO:0007669"/>
    <property type="project" value="TreeGrafter"/>
</dbReference>
<organism evidence="4 5">
    <name type="scientific">Phyllotreta striolata</name>
    <name type="common">Striped flea beetle</name>
    <name type="synonym">Crioceris striolata</name>
    <dbReference type="NCBI Taxonomy" id="444603"/>
    <lineage>
        <taxon>Eukaryota</taxon>
        <taxon>Metazoa</taxon>
        <taxon>Ecdysozoa</taxon>
        <taxon>Arthropoda</taxon>
        <taxon>Hexapoda</taxon>
        <taxon>Insecta</taxon>
        <taxon>Pterygota</taxon>
        <taxon>Neoptera</taxon>
        <taxon>Endopterygota</taxon>
        <taxon>Coleoptera</taxon>
        <taxon>Polyphaga</taxon>
        <taxon>Cucujiformia</taxon>
        <taxon>Chrysomeloidea</taxon>
        <taxon>Chrysomelidae</taxon>
        <taxon>Galerucinae</taxon>
        <taxon>Alticini</taxon>
        <taxon>Phyllotreta</taxon>
    </lineage>
</organism>
<gene>
    <name evidence="4" type="ORF">PHYEVI_LOCUS10725</name>
</gene>
<dbReference type="PRINTS" id="PR00412">
    <property type="entry name" value="EPOXHYDRLASE"/>
</dbReference>
<dbReference type="Pfam" id="PF00561">
    <property type="entry name" value="Abhydrolase_1"/>
    <property type="match status" value="1"/>
</dbReference>
<evidence type="ECO:0000313" key="5">
    <source>
        <dbReference type="Proteomes" id="UP001153712"/>
    </source>
</evidence>
<evidence type="ECO:0000256" key="2">
    <source>
        <dbReference type="ARBA" id="ARBA00022801"/>
    </source>
</evidence>
<keyword evidence="2" id="KW-0378">Hydrolase</keyword>
<name>A0A9N9TYN3_PHYSR</name>